<feature type="region of interest" description="Disordered" evidence="3">
    <location>
        <begin position="75"/>
        <end position="118"/>
    </location>
</feature>
<dbReference type="SUPFAM" id="SSF54928">
    <property type="entry name" value="RNA-binding domain, RBD"/>
    <property type="match status" value="2"/>
</dbReference>
<proteinExistence type="predicted"/>
<accession>A0ABQ9XXL3</accession>
<dbReference type="SMART" id="SM00360">
    <property type="entry name" value="RRM"/>
    <property type="match status" value="2"/>
</dbReference>
<evidence type="ECO:0000256" key="2">
    <source>
        <dbReference type="PROSITE-ProRule" id="PRU00176"/>
    </source>
</evidence>
<keyword evidence="1 2" id="KW-0694">RNA-binding</keyword>
<feature type="compositionally biased region" description="Basic residues" evidence="3">
    <location>
        <begin position="91"/>
        <end position="108"/>
    </location>
</feature>
<evidence type="ECO:0000259" key="4">
    <source>
        <dbReference type="PROSITE" id="PS50102"/>
    </source>
</evidence>
<gene>
    <name evidence="5" type="ORF">BLNAU_8785</name>
</gene>
<organism evidence="5 6">
    <name type="scientific">Blattamonas nauphoetae</name>
    <dbReference type="NCBI Taxonomy" id="2049346"/>
    <lineage>
        <taxon>Eukaryota</taxon>
        <taxon>Metamonada</taxon>
        <taxon>Preaxostyla</taxon>
        <taxon>Oxymonadida</taxon>
        <taxon>Blattamonas</taxon>
    </lineage>
</organism>
<dbReference type="InterPro" id="IPR012677">
    <property type="entry name" value="Nucleotide-bd_a/b_plait_sf"/>
</dbReference>
<protein>
    <submittedName>
        <fullName evidence="5">RNA-binding protein CP33, chloroplastic</fullName>
    </submittedName>
</protein>
<sequence>MTRLYCGNLPFTVTAEDLSERFSAVGQVTNVSIASRFRKSLGFGFVEMANEDDALNAMKQLNNTEIEGRVINVELSRSTDDQRGTSSTQPTHRHRPTHQKGNKSRYPRRGVIDPNTPLSETGIHVKNLPWTITEEELRNAFPGCKVAEIVIAKTHTNRVIGYGFVYFENSEEMQKGLEIGQNLTIKDRLITCSRAFLRDAD</sequence>
<dbReference type="Gene3D" id="3.30.70.330">
    <property type="match status" value="2"/>
</dbReference>
<evidence type="ECO:0000256" key="3">
    <source>
        <dbReference type="SAM" id="MobiDB-lite"/>
    </source>
</evidence>
<dbReference type="PANTHER" id="PTHR48025:SF1">
    <property type="entry name" value="RRM DOMAIN-CONTAINING PROTEIN"/>
    <property type="match status" value="1"/>
</dbReference>
<dbReference type="InterPro" id="IPR035979">
    <property type="entry name" value="RBD_domain_sf"/>
</dbReference>
<dbReference type="InterPro" id="IPR050502">
    <property type="entry name" value="Euk_RNA-bind_prot"/>
</dbReference>
<name>A0ABQ9XXL3_9EUKA</name>
<feature type="domain" description="RRM" evidence="4">
    <location>
        <begin position="121"/>
        <end position="197"/>
    </location>
</feature>
<dbReference type="PANTHER" id="PTHR48025">
    <property type="entry name" value="OS02G0815200 PROTEIN"/>
    <property type="match status" value="1"/>
</dbReference>
<comment type="caution">
    <text evidence="5">The sequence shown here is derived from an EMBL/GenBank/DDBJ whole genome shotgun (WGS) entry which is preliminary data.</text>
</comment>
<reference evidence="5 6" key="1">
    <citation type="journal article" date="2022" name="bioRxiv">
        <title>Genomics of Preaxostyla Flagellates Illuminates Evolutionary Transitions and the Path Towards Mitochondrial Loss.</title>
        <authorList>
            <person name="Novak L.V.F."/>
            <person name="Treitli S.C."/>
            <person name="Pyrih J."/>
            <person name="Halakuc P."/>
            <person name="Pipaliya S.V."/>
            <person name="Vacek V."/>
            <person name="Brzon O."/>
            <person name="Soukal P."/>
            <person name="Eme L."/>
            <person name="Dacks J.B."/>
            <person name="Karnkowska A."/>
            <person name="Elias M."/>
            <person name="Hampl V."/>
        </authorList>
    </citation>
    <scope>NUCLEOTIDE SEQUENCE [LARGE SCALE GENOMIC DNA]</scope>
    <source>
        <strain evidence="5">NAU3</strain>
        <tissue evidence="5">Gut</tissue>
    </source>
</reference>
<feature type="domain" description="RRM" evidence="4">
    <location>
        <begin position="2"/>
        <end position="78"/>
    </location>
</feature>
<dbReference type="Proteomes" id="UP001281761">
    <property type="component" value="Unassembled WGS sequence"/>
</dbReference>
<dbReference type="Pfam" id="PF00076">
    <property type="entry name" value="RRM_1"/>
    <property type="match status" value="2"/>
</dbReference>
<evidence type="ECO:0000313" key="6">
    <source>
        <dbReference type="Proteomes" id="UP001281761"/>
    </source>
</evidence>
<dbReference type="CDD" id="cd00590">
    <property type="entry name" value="RRM_SF"/>
    <property type="match status" value="2"/>
</dbReference>
<dbReference type="EMBL" id="JARBJD010000058">
    <property type="protein sequence ID" value="KAK2956221.1"/>
    <property type="molecule type" value="Genomic_DNA"/>
</dbReference>
<evidence type="ECO:0000313" key="5">
    <source>
        <dbReference type="EMBL" id="KAK2956221.1"/>
    </source>
</evidence>
<evidence type="ECO:0000256" key="1">
    <source>
        <dbReference type="ARBA" id="ARBA00022884"/>
    </source>
</evidence>
<dbReference type="InterPro" id="IPR000504">
    <property type="entry name" value="RRM_dom"/>
</dbReference>
<keyword evidence="6" id="KW-1185">Reference proteome</keyword>
<dbReference type="PROSITE" id="PS50102">
    <property type="entry name" value="RRM"/>
    <property type="match status" value="2"/>
</dbReference>